<evidence type="ECO:0000256" key="10">
    <source>
        <dbReference type="ARBA" id="ARBA00023008"/>
    </source>
</evidence>
<dbReference type="GO" id="GO:0004129">
    <property type="term" value="F:cytochrome-c oxidase activity"/>
    <property type="evidence" value="ECO:0007669"/>
    <property type="project" value="UniProtKB-EC"/>
</dbReference>
<proteinExistence type="inferred from homology"/>
<dbReference type="EMBL" id="LPVJ01000009">
    <property type="protein sequence ID" value="KUO96641.1"/>
    <property type="molecule type" value="Genomic_DNA"/>
</dbReference>
<evidence type="ECO:0000256" key="15">
    <source>
        <dbReference type="SAM" id="Phobius"/>
    </source>
</evidence>
<evidence type="ECO:0000256" key="7">
    <source>
        <dbReference type="ARBA" id="ARBA00022967"/>
    </source>
</evidence>
<evidence type="ECO:0000256" key="12">
    <source>
        <dbReference type="ARBA" id="ARBA00024688"/>
    </source>
</evidence>
<evidence type="ECO:0000256" key="11">
    <source>
        <dbReference type="ARBA" id="ARBA00023136"/>
    </source>
</evidence>
<protein>
    <recommendedName>
        <fullName evidence="3">cytochrome-c oxidase</fullName>
        <ecNumber evidence="3">7.1.1.9</ecNumber>
    </recommendedName>
    <alternativeName>
        <fullName evidence="13">Cytochrome aa3 subunit 2</fullName>
    </alternativeName>
</protein>
<keyword evidence="6" id="KW-0479">Metal-binding</keyword>
<dbReference type="InterPro" id="IPR001505">
    <property type="entry name" value="Copper_CuA"/>
</dbReference>
<dbReference type="GO" id="GO:0016020">
    <property type="term" value="C:membrane"/>
    <property type="evidence" value="ECO:0007669"/>
    <property type="project" value="UniProtKB-SubCell"/>
</dbReference>
<evidence type="ECO:0000259" key="16">
    <source>
        <dbReference type="PROSITE" id="PS50857"/>
    </source>
</evidence>
<dbReference type="PANTHER" id="PTHR22888:SF9">
    <property type="entry name" value="CYTOCHROME C OXIDASE SUBUNIT 2"/>
    <property type="match status" value="1"/>
</dbReference>
<keyword evidence="4" id="KW-0813">Transport</keyword>
<feature type="domain" description="Cytochrome oxidase subunit II copper A binding" evidence="16">
    <location>
        <begin position="127"/>
        <end position="261"/>
    </location>
</feature>
<dbReference type="PROSITE" id="PS50857">
    <property type="entry name" value="COX2_CUA"/>
    <property type="match status" value="1"/>
</dbReference>
<dbReference type="InterPro" id="IPR036257">
    <property type="entry name" value="Cyt_c_oxidase_su2_TM_sf"/>
</dbReference>
<dbReference type="InterPro" id="IPR045187">
    <property type="entry name" value="CcO_II"/>
</dbReference>
<evidence type="ECO:0000256" key="8">
    <source>
        <dbReference type="ARBA" id="ARBA00022982"/>
    </source>
</evidence>
<keyword evidence="7" id="KW-1278">Translocase</keyword>
<comment type="subcellular location">
    <subcellularLocation>
        <location evidence="1">Membrane</location>
        <topology evidence="1">Multi-pass membrane protein</topology>
    </subcellularLocation>
</comment>
<evidence type="ECO:0000256" key="1">
    <source>
        <dbReference type="ARBA" id="ARBA00004141"/>
    </source>
</evidence>
<comment type="function">
    <text evidence="12">Subunits I and II form the functional core of the enzyme complex. Electrons originating in cytochrome c are transferred via heme a and Cu(A) to the binuclear center formed by heme a3 and Cu(B).</text>
</comment>
<dbReference type="OrthoDB" id="9781261at2"/>
<keyword evidence="10" id="KW-0186">Copper</keyword>
<evidence type="ECO:0000256" key="4">
    <source>
        <dbReference type="ARBA" id="ARBA00022448"/>
    </source>
</evidence>
<dbReference type="InterPro" id="IPR008972">
    <property type="entry name" value="Cupredoxin"/>
</dbReference>
<evidence type="ECO:0000256" key="5">
    <source>
        <dbReference type="ARBA" id="ARBA00022692"/>
    </source>
</evidence>
<dbReference type="RefSeq" id="WP_067712147.1">
    <property type="nucleotide sequence ID" value="NZ_LPVJ01000009.1"/>
</dbReference>
<dbReference type="AlphaFoldDB" id="A0A101XSD7"/>
<comment type="similarity">
    <text evidence="2">Belongs to the cytochrome c oxidase subunit 2 family.</text>
</comment>
<keyword evidence="11 15" id="KW-0472">Membrane</keyword>
<dbReference type="Pfam" id="PF00116">
    <property type="entry name" value="COX2"/>
    <property type="match status" value="1"/>
</dbReference>
<evidence type="ECO:0000256" key="2">
    <source>
        <dbReference type="ARBA" id="ARBA00007866"/>
    </source>
</evidence>
<dbReference type="GO" id="GO:0042773">
    <property type="term" value="P:ATP synthesis coupled electron transport"/>
    <property type="evidence" value="ECO:0007669"/>
    <property type="project" value="TreeGrafter"/>
</dbReference>
<evidence type="ECO:0000256" key="9">
    <source>
        <dbReference type="ARBA" id="ARBA00022989"/>
    </source>
</evidence>
<dbReference type="PROSITE" id="PS00078">
    <property type="entry name" value="COX2"/>
    <property type="match status" value="1"/>
</dbReference>
<dbReference type="SUPFAM" id="SSF81464">
    <property type="entry name" value="Cytochrome c oxidase subunit II-like, transmembrane region"/>
    <property type="match status" value="1"/>
</dbReference>
<evidence type="ECO:0000256" key="14">
    <source>
        <dbReference type="ARBA" id="ARBA00047816"/>
    </source>
</evidence>
<dbReference type="PANTHER" id="PTHR22888">
    <property type="entry name" value="CYTOCHROME C OXIDASE, SUBUNIT II"/>
    <property type="match status" value="1"/>
</dbReference>
<gene>
    <name evidence="17" type="ORF">ATW55_07355</name>
</gene>
<dbReference type="Gene3D" id="2.60.40.420">
    <property type="entry name" value="Cupredoxins - blue copper proteins"/>
    <property type="match status" value="1"/>
</dbReference>
<evidence type="ECO:0000313" key="17">
    <source>
        <dbReference type="EMBL" id="KUO96641.1"/>
    </source>
</evidence>
<comment type="catalytic activity">
    <reaction evidence="14">
        <text>4 Fe(II)-[cytochrome c] + O2 + 8 H(+)(in) = 4 Fe(III)-[cytochrome c] + 2 H2O + 4 H(+)(out)</text>
        <dbReference type="Rhea" id="RHEA:11436"/>
        <dbReference type="Rhea" id="RHEA-COMP:10350"/>
        <dbReference type="Rhea" id="RHEA-COMP:14399"/>
        <dbReference type="ChEBI" id="CHEBI:15377"/>
        <dbReference type="ChEBI" id="CHEBI:15378"/>
        <dbReference type="ChEBI" id="CHEBI:15379"/>
        <dbReference type="ChEBI" id="CHEBI:29033"/>
        <dbReference type="ChEBI" id="CHEBI:29034"/>
        <dbReference type="EC" id="7.1.1.9"/>
    </reaction>
</comment>
<sequence length="267" mass="30411">MSDVVLFGILWVILTILGEIGVSLWGHNMYYFMASSQAVEGNHAAIFLMIFLTPIFMFIVLMLFFVPFRFRAKDGERNVKAATFKTNRTFISIWVTVSVCVNLLFFIHPTASAAEMMFQEANPANQHNTLIVDVVARQWQWYFSYPQYGVSNTVNANGFNDLYLPVGRKVEFVLRSYDPNHTYDANLDVVHDLWIPAFGIKQDVIPGETRFMYVTPTVITSFEQNPMVRVQCAEVCGPGHPYMWAPVHVVSASNFASWIAQQKKQNG</sequence>
<dbReference type="GO" id="GO:0005507">
    <property type="term" value="F:copper ion binding"/>
    <property type="evidence" value="ECO:0007669"/>
    <property type="project" value="InterPro"/>
</dbReference>
<dbReference type="Gene3D" id="1.10.287.90">
    <property type="match status" value="1"/>
</dbReference>
<evidence type="ECO:0000256" key="13">
    <source>
        <dbReference type="ARBA" id="ARBA00031399"/>
    </source>
</evidence>
<organism evidence="17 18">
    <name type="scientific">Ferroacidibacillus organovorans</name>
    <dbReference type="NCBI Taxonomy" id="1765683"/>
    <lineage>
        <taxon>Bacteria</taxon>
        <taxon>Bacillati</taxon>
        <taxon>Bacillota</taxon>
        <taxon>Bacilli</taxon>
        <taxon>Bacillales</taxon>
        <taxon>Alicyclobacillaceae</taxon>
        <taxon>Ferroacidibacillus</taxon>
    </lineage>
</organism>
<evidence type="ECO:0000313" key="18">
    <source>
        <dbReference type="Proteomes" id="UP000053557"/>
    </source>
</evidence>
<reference evidence="17 18" key="1">
    <citation type="submission" date="2015-12" db="EMBL/GenBank/DDBJ databases">
        <title>Draft genome sequence of Acidibacillus ferrooxidans ITV001, isolated from a chalcopyrite acid mine drainage site in Brazil.</title>
        <authorList>
            <person name="Dall'Agnol H."/>
            <person name="Nancucheo I."/>
            <person name="Johnson B."/>
            <person name="Oliveira R."/>
            <person name="Leite L."/>
            <person name="Pylro V."/>
            <person name="Nunes G.L."/>
            <person name="Tzotzos G."/>
            <person name="Fernandes G.R."/>
            <person name="Dutra J."/>
            <person name="Orellana S.C."/>
            <person name="Oliveira G."/>
        </authorList>
    </citation>
    <scope>NUCLEOTIDE SEQUENCE [LARGE SCALE GENOMIC DNA]</scope>
    <source>
        <strain evidence="18">ITV01</strain>
    </source>
</reference>
<keyword evidence="8" id="KW-0249">Electron transport</keyword>
<dbReference type="Proteomes" id="UP000053557">
    <property type="component" value="Unassembled WGS sequence"/>
</dbReference>
<dbReference type="InterPro" id="IPR002429">
    <property type="entry name" value="CcO_II-like_C"/>
</dbReference>
<dbReference type="EC" id="7.1.1.9" evidence="3"/>
<keyword evidence="5 15" id="KW-0812">Transmembrane</keyword>
<name>A0A101XSD7_9BACL</name>
<feature type="transmembrane region" description="Helical" evidence="15">
    <location>
        <begin position="89"/>
        <end position="107"/>
    </location>
</feature>
<accession>A0A101XSD7</accession>
<evidence type="ECO:0000256" key="3">
    <source>
        <dbReference type="ARBA" id="ARBA00012949"/>
    </source>
</evidence>
<keyword evidence="18" id="KW-1185">Reference proteome</keyword>
<comment type="caution">
    <text evidence="17">The sequence shown here is derived from an EMBL/GenBank/DDBJ whole genome shotgun (WGS) entry which is preliminary data.</text>
</comment>
<keyword evidence="9 15" id="KW-1133">Transmembrane helix</keyword>
<dbReference type="SUPFAM" id="SSF49503">
    <property type="entry name" value="Cupredoxins"/>
    <property type="match status" value="1"/>
</dbReference>
<feature type="transmembrane region" description="Helical" evidence="15">
    <location>
        <begin position="42"/>
        <end position="68"/>
    </location>
</feature>
<evidence type="ECO:0000256" key="6">
    <source>
        <dbReference type="ARBA" id="ARBA00022723"/>
    </source>
</evidence>